<proteinExistence type="predicted"/>
<sequence length="154" mass="17138">SAPKLWYYNPSPAHYGGVSNDVLALAGTFRSLADLSGLTELVIRASFTDILFECWVALAVELGIGDWVFVPHEGVQAMVVTKDYDYDPDTHRLLRPLGQDLEVAAVIPDMVEFRALRGLETCKILVSGEEKKLNGASVQKMIEWMTEHVYKPRG</sequence>
<protein>
    <submittedName>
        <fullName evidence="1">Uncharacterized protein</fullName>
    </submittedName>
</protein>
<organism evidence="1 2">
    <name type="scientific">Coniosporium uncinatum</name>
    <dbReference type="NCBI Taxonomy" id="93489"/>
    <lineage>
        <taxon>Eukaryota</taxon>
        <taxon>Fungi</taxon>
        <taxon>Dikarya</taxon>
        <taxon>Ascomycota</taxon>
        <taxon>Pezizomycotina</taxon>
        <taxon>Dothideomycetes</taxon>
        <taxon>Dothideomycetes incertae sedis</taxon>
        <taxon>Coniosporium</taxon>
    </lineage>
</organism>
<dbReference type="EMBL" id="JAWDJW010006603">
    <property type="protein sequence ID" value="KAK3064133.1"/>
    <property type="molecule type" value="Genomic_DNA"/>
</dbReference>
<evidence type="ECO:0000313" key="2">
    <source>
        <dbReference type="Proteomes" id="UP001186974"/>
    </source>
</evidence>
<keyword evidence="2" id="KW-1185">Reference proteome</keyword>
<comment type="caution">
    <text evidence="1">The sequence shown here is derived from an EMBL/GenBank/DDBJ whole genome shotgun (WGS) entry which is preliminary data.</text>
</comment>
<dbReference type="Proteomes" id="UP001186974">
    <property type="component" value="Unassembled WGS sequence"/>
</dbReference>
<name>A0ACC3D9T8_9PEZI</name>
<feature type="non-terminal residue" evidence="1">
    <location>
        <position position="1"/>
    </location>
</feature>
<reference evidence="1" key="1">
    <citation type="submission" date="2024-09" db="EMBL/GenBank/DDBJ databases">
        <title>Black Yeasts Isolated from many extreme environments.</title>
        <authorList>
            <person name="Coleine C."/>
            <person name="Stajich J.E."/>
            <person name="Selbmann L."/>
        </authorList>
    </citation>
    <scope>NUCLEOTIDE SEQUENCE</scope>
    <source>
        <strain evidence="1">CCFEE 5737</strain>
    </source>
</reference>
<accession>A0ACC3D9T8</accession>
<gene>
    <name evidence="1" type="ORF">LTS18_009826</name>
</gene>
<evidence type="ECO:0000313" key="1">
    <source>
        <dbReference type="EMBL" id="KAK3064133.1"/>
    </source>
</evidence>